<dbReference type="InParanoid" id="A0A0C2XBU8"/>
<keyword evidence="2" id="KW-1185">Reference proteome</keyword>
<dbReference type="HOGENOM" id="CLU_2512162_0_0_1"/>
<dbReference type="EMBL" id="KN818234">
    <property type="protein sequence ID" value="KIL66846.1"/>
    <property type="molecule type" value="Genomic_DNA"/>
</dbReference>
<evidence type="ECO:0000313" key="1">
    <source>
        <dbReference type="EMBL" id="KIL66846.1"/>
    </source>
</evidence>
<dbReference type="Proteomes" id="UP000054549">
    <property type="component" value="Unassembled WGS sequence"/>
</dbReference>
<name>A0A0C2XBU8_AMAMK</name>
<protein>
    <submittedName>
        <fullName evidence="1">Uncharacterized protein</fullName>
    </submittedName>
</protein>
<proteinExistence type="predicted"/>
<reference evidence="1 2" key="1">
    <citation type="submission" date="2014-04" db="EMBL/GenBank/DDBJ databases">
        <title>Evolutionary Origins and Diversification of the Mycorrhizal Mutualists.</title>
        <authorList>
            <consortium name="DOE Joint Genome Institute"/>
            <consortium name="Mycorrhizal Genomics Consortium"/>
            <person name="Kohler A."/>
            <person name="Kuo A."/>
            <person name="Nagy L.G."/>
            <person name="Floudas D."/>
            <person name="Copeland A."/>
            <person name="Barry K.W."/>
            <person name="Cichocki N."/>
            <person name="Veneault-Fourrey C."/>
            <person name="LaButti K."/>
            <person name="Lindquist E.A."/>
            <person name="Lipzen A."/>
            <person name="Lundell T."/>
            <person name="Morin E."/>
            <person name="Murat C."/>
            <person name="Riley R."/>
            <person name="Ohm R."/>
            <person name="Sun H."/>
            <person name="Tunlid A."/>
            <person name="Henrissat B."/>
            <person name="Grigoriev I.V."/>
            <person name="Hibbett D.S."/>
            <person name="Martin F."/>
        </authorList>
    </citation>
    <scope>NUCLEOTIDE SEQUENCE [LARGE SCALE GENOMIC DNA]</scope>
    <source>
        <strain evidence="1 2">Koide BX008</strain>
    </source>
</reference>
<gene>
    <name evidence="1" type="ORF">M378DRAFT_352491</name>
</gene>
<evidence type="ECO:0000313" key="2">
    <source>
        <dbReference type="Proteomes" id="UP000054549"/>
    </source>
</evidence>
<dbReference type="AlphaFoldDB" id="A0A0C2XBU8"/>
<organism evidence="1 2">
    <name type="scientific">Amanita muscaria (strain Koide BX008)</name>
    <dbReference type="NCBI Taxonomy" id="946122"/>
    <lineage>
        <taxon>Eukaryota</taxon>
        <taxon>Fungi</taxon>
        <taxon>Dikarya</taxon>
        <taxon>Basidiomycota</taxon>
        <taxon>Agaricomycotina</taxon>
        <taxon>Agaricomycetes</taxon>
        <taxon>Agaricomycetidae</taxon>
        <taxon>Agaricales</taxon>
        <taxon>Pluteineae</taxon>
        <taxon>Amanitaceae</taxon>
        <taxon>Amanita</taxon>
    </lineage>
</organism>
<accession>A0A0C2XBU8</accession>
<sequence>MSTRLSQSHQSSALDSRKTTFNSVNINHLLIVQCTYLFLRTGSIFLAPISTGLIDLIGKQLIHGSSQERVGFAREQSLATSPALP</sequence>